<evidence type="ECO:0000313" key="2">
    <source>
        <dbReference type="EMBL" id="KEQ00429.1"/>
    </source>
</evidence>
<feature type="transmembrane region" description="Helical" evidence="1">
    <location>
        <begin position="416"/>
        <end position="436"/>
    </location>
</feature>
<evidence type="ECO:0000313" key="3">
    <source>
        <dbReference type="Proteomes" id="UP000027644"/>
    </source>
</evidence>
<dbReference type="InterPro" id="IPR007383">
    <property type="entry name" value="DUF445"/>
</dbReference>
<keyword evidence="1" id="KW-1133">Transmembrane helix</keyword>
<keyword evidence="1" id="KW-0472">Membrane</keyword>
<proteinExistence type="predicted"/>
<dbReference type="EMBL" id="AVQL01000451">
    <property type="protein sequence ID" value="KEQ00429.1"/>
    <property type="molecule type" value="Genomic_DNA"/>
</dbReference>
<dbReference type="GO" id="GO:0005886">
    <property type="term" value="C:plasma membrane"/>
    <property type="evidence" value="ECO:0007669"/>
    <property type="project" value="TreeGrafter"/>
</dbReference>
<dbReference type="Proteomes" id="UP000027644">
    <property type="component" value="Unassembled WGS sequence"/>
</dbReference>
<name>A0A074VYY5_9NEIS</name>
<keyword evidence="1" id="KW-0812">Transmembrane</keyword>
<dbReference type="Pfam" id="PF04286">
    <property type="entry name" value="DUF445"/>
    <property type="match status" value="1"/>
</dbReference>
<gene>
    <name evidence="2" type="ORF">SASC598J21_018300</name>
</gene>
<feature type="transmembrane region" description="Helical" evidence="1">
    <location>
        <begin position="20"/>
        <end position="39"/>
    </location>
</feature>
<accession>A0A074VYY5</accession>
<dbReference type="AlphaFoldDB" id="A0A074VYY5"/>
<organism evidence="2 3">
    <name type="scientific">Snodgrassella alvi SCGC AB-598-J21</name>
    <dbReference type="NCBI Taxonomy" id="1385367"/>
    <lineage>
        <taxon>Bacteria</taxon>
        <taxon>Pseudomonadati</taxon>
        <taxon>Pseudomonadota</taxon>
        <taxon>Betaproteobacteria</taxon>
        <taxon>Neisseriales</taxon>
        <taxon>Neisseriaceae</taxon>
        <taxon>Snodgrassella</taxon>
    </lineage>
</organism>
<reference evidence="2 3" key="1">
    <citation type="journal article" date="2014" name="PLoS Genet.">
        <title>Hidden diversity in honey bee gut symbionts detected by single-cell genomics.</title>
        <authorList>
            <person name="Engel P."/>
            <person name="Stepanauskas R."/>
            <person name="Moran N."/>
        </authorList>
    </citation>
    <scope>NUCLEOTIDE SEQUENCE [LARGE SCALE GENOMIC DNA]</scope>
    <source>
        <strain evidence="2 3">SCGC AB-598-J21</strain>
    </source>
</reference>
<sequence>MNTATITSLIQRQRLRRMRILASSLLIIACVLFVLSCLLQKQYPALAYLKAFTEAAMVGALADWFAVTALFRHPLGLPIPHTAILSQKQERIANEFGRFIENNFLQDKAIAGRIYRMHPASRTLQWLCAPQNQQKWLPVLTRQIPLLLNTASAREVAGFCSQLLNTQYSGTRLGKTLANFLHLIHKQGIDTLLIRSLLQQIRQWLQNEQTRAQLEKSLLSWVSKIEKSDPSTWDKFKASLKTTLTARIDDWVAGKALDWADSYIDAVLANPKHFFWRACRKQLLVTERKLRRSRSWHRRLAAGRQQLLHSAALQQSIMDLWDSFVAWSEYDTSQSNSWWQQQLSRLSTHIQQQAIQNPRFMRRLDTRITLCAKLITRQYKNRVSQFIADKVKSWDSKQMVDKLELSVGRDLQFIRINGTLVGGCIGLIIYIVSQWITA</sequence>
<protein>
    <submittedName>
        <fullName evidence="2">Putative membrane protein</fullName>
    </submittedName>
</protein>
<comment type="caution">
    <text evidence="2">The sequence shown here is derived from an EMBL/GenBank/DDBJ whole genome shotgun (WGS) entry which is preliminary data.</text>
</comment>
<dbReference type="PANTHER" id="PTHR38442">
    <property type="entry name" value="INNER MEMBRANE PROTEIN-RELATED"/>
    <property type="match status" value="1"/>
</dbReference>
<dbReference type="PANTHER" id="PTHR38442:SF1">
    <property type="entry name" value="INNER MEMBRANE PROTEIN"/>
    <property type="match status" value="1"/>
</dbReference>
<evidence type="ECO:0000256" key="1">
    <source>
        <dbReference type="SAM" id="Phobius"/>
    </source>
</evidence>